<gene>
    <name evidence="7 9" type="primary">gloB</name>
    <name evidence="9" type="ORF">CR165_10215</name>
</gene>
<feature type="binding site" evidence="7">
    <location>
        <position position="171"/>
    </location>
    <ligand>
        <name>Zn(2+)</name>
        <dbReference type="ChEBI" id="CHEBI:29105"/>
        <label>2</label>
    </ligand>
</feature>
<feature type="binding site" evidence="7">
    <location>
        <position position="133"/>
    </location>
    <ligand>
        <name>Zn(2+)</name>
        <dbReference type="ChEBI" id="CHEBI:29105"/>
        <label>2</label>
    </ligand>
</feature>
<dbReference type="EC" id="3.1.2.6" evidence="7"/>
<dbReference type="InterPro" id="IPR032282">
    <property type="entry name" value="HAGH_C"/>
</dbReference>
<dbReference type="InterPro" id="IPR050110">
    <property type="entry name" value="Glyoxalase_II_hydrolase"/>
</dbReference>
<organism evidence="9 10">
    <name type="scientific">Teichococcus aestuarii</name>
    <dbReference type="NCBI Taxonomy" id="568898"/>
    <lineage>
        <taxon>Bacteria</taxon>
        <taxon>Pseudomonadati</taxon>
        <taxon>Pseudomonadota</taxon>
        <taxon>Alphaproteobacteria</taxon>
        <taxon>Acetobacterales</taxon>
        <taxon>Roseomonadaceae</taxon>
        <taxon>Roseomonas</taxon>
    </lineage>
</organism>
<evidence type="ECO:0000313" key="10">
    <source>
        <dbReference type="Proteomes" id="UP000245048"/>
    </source>
</evidence>
<dbReference type="Gene3D" id="3.60.15.10">
    <property type="entry name" value="Ribonuclease Z/Hydroxyacylglutathione hydrolase-like"/>
    <property type="match status" value="1"/>
</dbReference>
<dbReference type="Pfam" id="PF16123">
    <property type="entry name" value="HAGH_C"/>
    <property type="match status" value="1"/>
</dbReference>
<comment type="similarity">
    <text evidence="3 7">Belongs to the metallo-beta-lactamase superfamily. Glyoxalase II family.</text>
</comment>
<feature type="binding site" evidence="7">
    <location>
        <position position="61"/>
    </location>
    <ligand>
        <name>Zn(2+)</name>
        <dbReference type="ChEBI" id="CHEBI:29105"/>
        <label>2</label>
    </ligand>
</feature>
<dbReference type="SUPFAM" id="SSF56281">
    <property type="entry name" value="Metallo-hydrolase/oxidoreductase"/>
    <property type="match status" value="1"/>
</dbReference>
<comment type="caution">
    <text evidence="9">The sequence shown here is derived from an EMBL/GenBank/DDBJ whole genome shotgun (WGS) entry which is preliminary data.</text>
</comment>
<dbReference type="GO" id="GO:0019243">
    <property type="term" value="P:methylglyoxal catabolic process to D-lactate via S-lactoyl-glutathione"/>
    <property type="evidence" value="ECO:0007669"/>
    <property type="project" value="UniProtKB-UniRule"/>
</dbReference>
<name>A0A2U1V529_9PROT</name>
<dbReference type="InterPro" id="IPR035680">
    <property type="entry name" value="Clx_II_MBL"/>
</dbReference>
<dbReference type="Pfam" id="PF00753">
    <property type="entry name" value="Lactamase_B"/>
    <property type="match status" value="1"/>
</dbReference>
<comment type="catalytic activity">
    <reaction evidence="1 7">
        <text>an S-(2-hydroxyacyl)glutathione + H2O = a 2-hydroxy carboxylate + glutathione + H(+)</text>
        <dbReference type="Rhea" id="RHEA:21864"/>
        <dbReference type="ChEBI" id="CHEBI:15377"/>
        <dbReference type="ChEBI" id="CHEBI:15378"/>
        <dbReference type="ChEBI" id="CHEBI:57925"/>
        <dbReference type="ChEBI" id="CHEBI:58896"/>
        <dbReference type="ChEBI" id="CHEBI:71261"/>
        <dbReference type="EC" id="3.1.2.6"/>
    </reaction>
</comment>
<dbReference type="GO" id="GO:0046872">
    <property type="term" value="F:metal ion binding"/>
    <property type="evidence" value="ECO:0007669"/>
    <property type="project" value="UniProtKB-KW"/>
</dbReference>
<evidence type="ECO:0000256" key="1">
    <source>
        <dbReference type="ARBA" id="ARBA00001623"/>
    </source>
</evidence>
<keyword evidence="6 7" id="KW-0862">Zinc</keyword>
<dbReference type="PANTHER" id="PTHR43705">
    <property type="entry name" value="HYDROXYACYLGLUTATHIONE HYDROLASE"/>
    <property type="match status" value="1"/>
</dbReference>
<evidence type="ECO:0000256" key="5">
    <source>
        <dbReference type="ARBA" id="ARBA00022801"/>
    </source>
</evidence>
<evidence type="ECO:0000256" key="4">
    <source>
        <dbReference type="ARBA" id="ARBA00022723"/>
    </source>
</evidence>
<evidence type="ECO:0000313" key="9">
    <source>
        <dbReference type="EMBL" id="PWC28961.1"/>
    </source>
</evidence>
<keyword evidence="5 7" id="KW-0378">Hydrolase</keyword>
<evidence type="ECO:0000256" key="6">
    <source>
        <dbReference type="ARBA" id="ARBA00022833"/>
    </source>
</evidence>
<dbReference type="Proteomes" id="UP000245048">
    <property type="component" value="Unassembled WGS sequence"/>
</dbReference>
<feature type="binding site" evidence="7">
    <location>
        <position position="58"/>
    </location>
    <ligand>
        <name>Zn(2+)</name>
        <dbReference type="ChEBI" id="CHEBI:29105"/>
        <label>1</label>
    </ligand>
</feature>
<feature type="binding site" evidence="7">
    <location>
        <position position="114"/>
    </location>
    <ligand>
        <name>Zn(2+)</name>
        <dbReference type="ChEBI" id="CHEBI:29105"/>
        <label>1</label>
    </ligand>
</feature>
<dbReference type="OrthoDB" id="9802248at2"/>
<dbReference type="InterPro" id="IPR036866">
    <property type="entry name" value="RibonucZ/Hydroxyglut_hydro"/>
</dbReference>
<dbReference type="PANTHER" id="PTHR43705:SF1">
    <property type="entry name" value="HYDROXYACYLGLUTATHIONE HYDROLASE GLOB"/>
    <property type="match status" value="1"/>
</dbReference>
<evidence type="ECO:0000256" key="2">
    <source>
        <dbReference type="ARBA" id="ARBA00004963"/>
    </source>
</evidence>
<dbReference type="PIRSF" id="PIRSF005457">
    <property type="entry name" value="Glx"/>
    <property type="match status" value="1"/>
</dbReference>
<comment type="function">
    <text evidence="7">Thiolesterase that catalyzes the hydrolysis of S-D-lactoyl-glutathione to form glutathione and D-lactic acid.</text>
</comment>
<proteinExistence type="inferred from homology"/>
<dbReference type="EMBL" id="PDOA01000005">
    <property type="protein sequence ID" value="PWC28961.1"/>
    <property type="molecule type" value="Genomic_DNA"/>
</dbReference>
<dbReference type="AlphaFoldDB" id="A0A2U1V529"/>
<evidence type="ECO:0000259" key="8">
    <source>
        <dbReference type="SMART" id="SM00849"/>
    </source>
</evidence>
<comment type="pathway">
    <text evidence="2 7">Secondary metabolite metabolism; methylglyoxal degradation; (R)-lactate from methylglyoxal: step 2/2.</text>
</comment>
<dbReference type="InterPro" id="IPR017782">
    <property type="entry name" value="Hydroxyacylglutathione_Hdrlase"/>
</dbReference>
<keyword evidence="10" id="KW-1185">Reference proteome</keyword>
<feature type="binding site" evidence="7">
    <location>
        <position position="60"/>
    </location>
    <ligand>
        <name>Zn(2+)</name>
        <dbReference type="ChEBI" id="CHEBI:29105"/>
        <label>2</label>
    </ligand>
</feature>
<protein>
    <recommendedName>
        <fullName evidence="7">Hydroxyacylglutathione hydrolase</fullName>
        <ecNumber evidence="7">3.1.2.6</ecNumber>
    </recommendedName>
    <alternativeName>
        <fullName evidence="7">Glyoxalase II</fullName>
        <shortName evidence="7">Glx II</shortName>
    </alternativeName>
</protein>
<keyword evidence="4 7" id="KW-0479">Metal-binding</keyword>
<dbReference type="GO" id="GO:0004416">
    <property type="term" value="F:hydroxyacylglutathione hydrolase activity"/>
    <property type="evidence" value="ECO:0007669"/>
    <property type="project" value="UniProtKB-UniRule"/>
</dbReference>
<dbReference type="NCBIfam" id="TIGR03413">
    <property type="entry name" value="GSH_gloB"/>
    <property type="match status" value="1"/>
</dbReference>
<accession>A0A2U1V529</accession>
<dbReference type="RefSeq" id="WP_109516879.1">
    <property type="nucleotide sequence ID" value="NZ_PDOA01000005.1"/>
</dbReference>
<dbReference type="SMART" id="SM00849">
    <property type="entry name" value="Lactamase_B"/>
    <property type="match status" value="1"/>
</dbReference>
<feature type="binding site" evidence="7">
    <location>
        <position position="56"/>
    </location>
    <ligand>
        <name>Zn(2+)</name>
        <dbReference type="ChEBI" id="CHEBI:29105"/>
        <label>1</label>
    </ligand>
</feature>
<evidence type="ECO:0000256" key="7">
    <source>
        <dbReference type="HAMAP-Rule" id="MF_01374"/>
    </source>
</evidence>
<evidence type="ECO:0000256" key="3">
    <source>
        <dbReference type="ARBA" id="ARBA00006759"/>
    </source>
</evidence>
<dbReference type="UniPathway" id="UPA00619">
    <property type="reaction ID" value="UER00676"/>
</dbReference>
<feature type="domain" description="Metallo-beta-lactamase" evidence="8">
    <location>
        <begin position="13"/>
        <end position="171"/>
    </location>
</feature>
<sequence>MSVTVQAVPCLSDNYAWMLRDGATGTIAICDPGEAAPVIEALEAAGGRCDIILLTHHHADHIDGVAEIRARYGSKVIGAAADAHRLPKLDQAVQPGDTVLVGATAGTVIDSPGHTLGHIAFHFPEGAVLLCGDTLFSLGCGRLLEGTAADMFRALSLLKPLPPETLVCCGHEYTASNARYALTVEPDNAALRARAAEVEAARAAGQPTLPVTLGQELETNPFLRAGSVEELARIRTGKDNFRG</sequence>
<dbReference type="HAMAP" id="MF_01374">
    <property type="entry name" value="Glyoxalase_2"/>
    <property type="match status" value="1"/>
</dbReference>
<comment type="cofactor">
    <cofactor evidence="7">
        <name>Zn(2+)</name>
        <dbReference type="ChEBI" id="CHEBI:29105"/>
    </cofactor>
    <text evidence="7">Binds 2 Zn(2+) ions per subunit.</text>
</comment>
<reference evidence="10" key="1">
    <citation type="submission" date="2017-10" db="EMBL/GenBank/DDBJ databases">
        <authorList>
            <person name="Toshchakov S.V."/>
            <person name="Goeva M.A."/>
        </authorList>
    </citation>
    <scope>NUCLEOTIDE SEQUENCE [LARGE SCALE GENOMIC DNA]</scope>
    <source>
        <strain evidence="10">JR1/69-1-13</strain>
    </source>
</reference>
<dbReference type="InterPro" id="IPR001279">
    <property type="entry name" value="Metallo-B-lactamas"/>
</dbReference>
<comment type="subunit">
    <text evidence="7">Monomer.</text>
</comment>
<feature type="binding site" evidence="7">
    <location>
        <position position="133"/>
    </location>
    <ligand>
        <name>Zn(2+)</name>
        <dbReference type="ChEBI" id="CHEBI:29105"/>
        <label>1</label>
    </ligand>
</feature>
<dbReference type="CDD" id="cd07723">
    <property type="entry name" value="hydroxyacylglutathione_hydrolase_MBL-fold"/>
    <property type="match status" value="1"/>
</dbReference>